<dbReference type="EMBL" id="AVBH01000081">
    <property type="protein sequence ID" value="KGO98441.1"/>
    <property type="molecule type" value="Genomic_DNA"/>
</dbReference>
<gene>
    <name evidence="2" type="ORF">N791_02070</name>
</gene>
<dbReference type="RefSeq" id="WP_027069777.1">
    <property type="nucleotide sequence ID" value="NZ_AUHT01000007.1"/>
</dbReference>
<evidence type="ECO:0000256" key="1">
    <source>
        <dbReference type="SAM" id="MobiDB-lite"/>
    </source>
</evidence>
<dbReference type="Proteomes" id="UP000030003">
    <property type="component" value="Unassembled WGS sequence"/>
</dbReference>
<accession>A0A0A0MAZ2</accession>
<evidence type="ECO:0000313" key="2">
    <source>
        <dbReference type="EMBL" id="KGO98441.1"/>
    </source>
</evidence>
<dbReference type="OrthoDB" id="6026282at2"/>
<feature type="region of interest" description="Disordered" evidence="1">
    <location>
        <begin position="1"/>
        <end position="62"/>
    </location>
</feature>
<evidence type="ECO:0000313" key="3">
    <source>
        <dbReference type="Proteomes" id="UP000030003"/>
    </source>
</evidence>
<organism evidence="2 3">
    <name type="scientific">Lysobacter defluvii IMMIB APB-9 = DSM 18482</name>
    <dbReference type="NCBI Taxonomy" id="1385515"/>
    <lineage>
        <taxon>Bacteria</taxon>
        <taxon>Pseudomonadati</taxon>
        <taxon>Pseudomonadota</taxon>
        <taxon>Gammaproteobacteria</taxon>
        <taxon>Lysobacterales</taxon>
        <taxon>Lysobacteraceae</taxon>
        <taxon>Novilysobacter</taxon>
    </lineage>
</organism>
<dbReference type="AlphaFoldDB" id="A0A0A0MAZ2"/>
<proteinExistence type="predicted"/>
<comment type="caution">
    <text evidence="2">The sequence shown here is derived from an EMBL/GenBank/DDBJ whole genome shotgun (WGS) entry which is preliminary data.</text>
</comment>
<sequence length="62" mass="6468">MGNDEGRNREEQGASKGKNLGQGVANISGKDRHDQAGTGTDRAQTQDQRQAKPSEGAQSGDA</sequence>
<feature type="compositionally biased region" description="Polar residues" evidence="1">
    <location>
        <begin position="37"/>
        <end position="48"/>
    </location>
</feature>
<reference evidence="2 3" key="1">
    <citation type="submission" date="2013-08" db="EMBL/GenBank/DDBJ databases">
        <title>Genomic analysis of Lysobacter defluvii.</title>
        <authorList>
            <person name="Wang Q."/>
            <person name="Wang G."/>
        </authorList>
    </citation>
    <scope>NUCLEOTIDE SEQUENCE [LARGE SCALE GENOMIC DNA]</scope>
    <source>
        <strain evidence="2 3">IMMIB APB-9</strain>
    </source>
</reference>
<feature type="compositionally biased region" description="Basic and acidic residues" evidence="1">
    <location>
        <begin position="1"/>
        <end position="13"/>
    </location>
</feature>
<dbReference type="STRING" id="1385515.GCA_000423325_01401"/>
<protein>
    <submittedName>
        <fullName evidence="2">Uncharacterized protein</fullName>
    </submittedName>
</protein>
<keyword evidence="3" id="KW-1185">Reference proteome</keyword>
<name>A0A0A0MAZ2_9GAMM</name>